<evidence type="ECO:0000256" key="2">
    <source>
        <dbReference type="ARBA" id="ARBA00004613"/>
    </source>
</evidence>
<dbReference type="GO" id="GO:0008422">
    <property type="term" value="F:beta-glucosidase activity"/>
    <property type="evidence" value="ECO:0007669"/>
    <property type="project" value="UniProtKB-EC"/>
</dbReference>
<evidence type="ECO:0000259" key="24">
    <source>
        <dbReference type="SMART" id="SM01217"/>
    </source>
</evidence>
<evidence type="ECO:0000256" key="18">
    <source>
        <dbReference type="ARBA" id="ARBA00041808"/>
    </source>
</evidence>
<evidence type="ECO:0000256" key="21">
    <source>
        <dbReference type="ARBA" id="ARBA00083231"/>
    </source>
</evidence>
<dbReference type="InterPro" id="IPR036881">
    <property type="entry name" value="Glyco_hydro_3_C_sf"/>
</dbReference>
<sequence>MASPRSLLLSSLLLLPAVNAQAYDSGARDEDAFSYVQPENTTILTQYGSSPAVYPSPNISTTGIWADSVARAKAFVAELTLQEKADMVTGTPGPCVGNIYPIPRLNFSGLCLQDGPLSIRVADYASVFEAGVTAASTWDKQILYERAYAMGEEFKAKGAQIALAPVAGPLGRSAYSGRNWEGFSPDPYLTGVAMEESIKGFQDAGVQATAKHYIGNEQETMRNPEFDANGTLTDVTFEALSANIDDRTMHELYLWPFANAVKANVASVMCSYQRLNGSYGCQNSKALNGLLKEELGFQGYVMSDWGGTHSGVAAIEAGQDMDMPGGIGNYGLHPEAGSFWGNNVTTAVNNGTLDITRLDDMIVRIMSPYYYLGQDVDFPSVDESSADLNTFSPRDTWLKEWNFTGEYSRDVRGEHGAVIRRHAAEATILLKNVNNALPLKAPKSIAVFGNDAGEDTNGAYISEDFEYGTLAVGGGSGTGRFTYLTTPLDAIKARAAQDGSLVQYWLNNTLIESSDVSTLWIPSTPDVCIVLLKTYAEEAADREHLSVDWNGNDVVTSVASNCSNTIVITHSSGINTLPWADHENVTAILVAHYPGQESGNSLVDVLYGDVNPSGRLPYTIAYNGTDYNAPPTTAINTTGAEDWQSWFDEKLEIDYRYFDANNISVRYEFGFGLSYSTFEIADIQTEALADDITEAAEAQATAPGGNPALWESIYNVTISLSNTGDVDGATVAQLYVTFPDSAPEGTPPYQLRGFEKVCLGAGESQTVGFELMRRDLSYWDIISQQWLIPTGDFTISVGFSSRDLKEVATITPVSA</sequence>
<evidence type="ECO:0000256" key="11">
    <source>
        <dbReference type="ARBA" id="ARBA00023277"/>
    </source>
</evidence>
<keyword evidence="9" id="KW-0136">Cellulose degradation</keyword>
<dbReference type="Gene3D" id="3.40.50.1700">
    <property type="entry name" value="Glycoside hydrolase family 3 C-terminal domain"/>
    <property type="match status" value="1"/>
</dbReference>
<dbReference type="OrthoDB" id="416222at2759"/>
<evidence type="ECO:0000256" key="10">
    <source>
        <dbReference type="ARBA" id="ARBA00023180"/>
    </source>
</evidence>
<comment type="subcellular location">
    <subcellularLocation>
        <location evidence="2">Secreted</location>
    </subcellularLocation>
</comment>
<dbReference type="InterPro" id="IPR001764">
    <property type="entry name" value="Glyco_hydro_3_N"/>
</dbReference>
<evidence type="ECO:0000256" key="8">
    <source>
        <dbReference type="ARBA" id="ARBA00022801"/>
    </source>
</evidence>
<dbReference type="InterPro" id="IPR002772">
    <property type="entry name" value="Glyco_hydro_3_C"/>
</dbReference>
<dbReference type="FunFam" id="3.20.20.300:FF:000002">
    <property type="entry name" value="Probable beta-glucosidase"/>
    <property type="match status" value="1"/>
</dbReference>
<evidence type="ECO:0000256" key="22">
    <source>
        <dbReference type="ARBA" id="ARBA00083611"/>
    </source>
</evidence>
<evidence type="ECO:0000256" key="19">
    <source>
        <dbReference type="ARBA" id="ARBA00070030"/>
    </source>
</evidence>
<keyword evidence="6" id="KW-0964">Secreted</keyword>
<evidence type="ECO:0000256" key="23">
    <source>
        <dbReference type="SAM" id="SignalP"/>
    </source>
</evidence>
<dbReference type="AlphaFoldDB" id="A0A9P8UAN1"/>
<keyword evidence="13" id="KW-0624">Polysaccharide degradation</keyword>
<keyword evidence="7 23" id="KW-0732">Signal</keyword>
<proteinExistence type="inferred from homology"/>
<evidence type="ECO:0000256" key="6">
    <source>
        <dbReference type="ARBA" id="ARBA00022525"/>
    </source>
</evidence>
<gene>
    <name evidence="25" type="ORF">BKA67DRAFT_146951</name>
</gene>
<dbReference type="InterPro" id="IPR050288">
    <property type="entry name" value="Cellulose_deg_GH3"/>
</dbReference>
<dbReference type="PANTHER" id="PTHR42715">
    <property type="entry name" value="BETA-GLUCOSIDASE"/>
    <property type="match status" value="1"/>
</dbReference>
<dbReference type="InterPro" id="IPR013783">
    <property type="entry name" value="Ig-like_fold"/>
</dbReference>
<comment type="caution">
    <text evidence="25">The sequence shown here is derived from an EMBL/GenBank/DDBJ whole genome shotgun (WGS) entry which is preliminary data.</text>
</comment>
<keyword evidence="26" id="KW-1185">Reference proteome</keyword>
<dbReference type="GeneID" id="70123989"/>
<name>A0A9P8UAN1_9PEZI</name>
<dbReference type="GO" id="GO:0005576">
    <property type="term" value="C:extracellular region"/>
    <property type="evidence" value="ECO:0007669"/>
    <property type="project" value="UniProtKB-SubCell"/>
</dbReference>
<feature type="signal peptide" evidence="23">
    <location>
        <begin position="1"/>
        <end position="20"/>
    </location>
</feature>
<dbReference type="Proteomes" id="UP000758603">
    <property type="component" value="Unassembled WGS sequence"/>
</dbReference>
<dbReference type="FunFam" id="2.60.40.10:FF:000757">
    <property type="entry name" value="Beta-glucosidase G"/>
    <property type="match status" value="1"/>
</dbReference>
<feature type="domain" description="Fibronectin type III-like" evidence="24">
    <location>
        <begin position="730"/>
        <end position="801"/>
    </location>
</feature>
<dbReference type="RefSeq" id="XP_045950950.1">
    <property type="nucleotide sequence ID" value="XM_046095096.1"/>
</dbReference>
<evidence type="ECO:0000256" key="3">
    <source>
        <dbReference type="ARBA" id="ARBA00004987"/>
    </source>
</evidence>
<dbReference type="EMBL" id="JAGPXC010000015">
    <property type="protein sequence ID" value="KAH6638678.1"/>
    <property type="molecule type" value="Genomic_DNA"/>
</dbReference>
<evidence type="ECO:0000256" key="20">
    <source>
        <dbReference type="ARBA" id="ARBA00078013"/>
    </source>
</evidence>
<comment type="similarity">
    <text evidence="4">Belongs to the glycosyl hydrolase 3 family.</text>
</comment>
<accession>A0A9P8UAN1</accession>
<evidence type="ECO:0000256" key="1">
    <source>
        <dbReference type="ARBA" id="ARBA00000448"/>
    </source>
</evidence>
<evidence type="ECO:0000313" key="25">
    <source>
        <dbReference type="EMBL" id="KAH6638678.1"/>
    </source>
</evidence>
<evidence type="ECO:0000256" key="4">
    <source>
        <dbReference type="ARBA" id="ARBA00005336"/>
    </source>
</evidence>
<comment type="function">
    <text evidence="14">Beta-glucosidases are one of a number of cellulolytic enzymes involved in the degradation of cellulosic biomass. Catalyzes the last step releasing glucose from the inhibitory cellobiose.</text>
</comment>
<evidence type="ECO:0000256" key="5">
    <source>
        <dbReference type="ARBA" id="ARBA00012744"/>
    </source>
</evidence>
<dbReference type="SUPFAM" id="SSF51445">
    <property type="entry name" value="(Trans)glycosidases"/>
    <property type="match status" value="1"/>
</dbReference>
<dbReference type="PRINTS" id="PR00133">
    <property type="entry name" value="GLHYDRLASE3"/>
</dbReference>
<comment type="pathway">
    <text evidence="3">Glycan metabolism; cellulose degradation.</text>
</comment>
<dbReference type="InterPro" id="IPR026891">
    <property type="entry name" value="Fn3-like"/>
</dbReference>
<dbReference type="PANTHER" id="PTHR42715:SF12">
    <property type="entry name" value="BETA-GLUCOSIDASE G-RELATED"/>
    <property type="match status" value="1"/>
</dbReference>
<evidence type="ECO:0000256" key="12">
    <source>
        <dbReference type="ARBA" id="ARBA00023295"/>
    </source>
</evidence>
<evidence type="ECO:0000256" key="7">
    <source>
        <dbReference type="ARBA" id="ARBA00022729"/>
    </source>
</evidence>
<dbReference type="SUPFAM" id="SSF52279">
    <property type="entry name" value="Beta-D-glucan exohydrolase, C-terminal domain"/>
    <property type="match status" value="1"/>
</dbReference>
<evidence type="ECO:0000256" key="17">
    <source>
        <dbReference type="ARBA" id="ARBA00041601"/>
    </source>
</evidence>
<dbReference type="Gene3D" id="2.60.40.10">
    <property type="entry name" value="Immunoglobulins"/>
    <property type="match status" value="1"/>
</dbReference>
<evidence type="ECO:0000256" key="14">
    <source>
        <dbReference type="ARBA" id="ARBA00024983"/>
    </source>
</evidence>
<dbReference type="Pfam" id="PF01915">
    <property type="entry name" value="Glyco_hydro_3_C"/>
    <property type="match status" value="1"/>
</dbReference>
<keyword evidence="12 25" id="KW-0326">Glycosidase</keyword>
<keyword evidence="11" id="KW-0119">Carbohydrate metabolism</keyword>
<reference evidence="25" key="1">
    <citation type="journal article" date="2021" name="Nat. Commun.">
        <title>Genetic determinants of endophytism in the Arabidopsis root mycobiome.</title>
        <authorList>
            <person name="Mesny F."/>
            <person name="Miyauchi S."/>
            <person name="Thiergart T."/>
            <person name="Pickel B."/>
            <person name="Atanasova L."/>
            <person name="Karlsson M."/>
            <person name="Huettel B."/>
            <person name="Barry K.W."/>
            <person name="Haridas S."/>
            <person name="Chen C."/>
            <person name="Bauer D."/>
            <person name="Andreopoulos W."/>
            <person name="Pangilinan J."/>
            <person name="LaButti K."/>
            <person name="Riley R."/>
            <person name="Lipzen A."/>
            <person name="Clum A."/>
            <person name="Drula E."/>
            <person name="Henrissat B."/>
            <person name="Kohler A."/>
            <person name="Grigoriev I.V."/>
            <person name="Martin F.M."/>
            <person name="Hacquard S."/>
        </authorList>
    </citation>
    <scope>NUCLEOTIDE SEQUENCE</scope>
    <source>
        <strain evidence="25">MPI-SDFR-AT-0073</strain>
    </source>
</reference>
<dbReference type="GO" id="GO:0030245">
    <property type="term" value="P:cellulose catabolic process"/>
    <property type="evidence" value="ECO:0007669"/>
    <property type="project" value="UniProtKB-KW"/>
</dbReference>
<keyword evidence="8" id="KW-0378">Hydrolase</keyword>
<evidence type="ECO:0000256" key="15">
    <source>
        <dbReference type="ARBA" id="ARBA00039579"/>
    </source>
</evidence>
<keyword evidence="10" id="KW-0325">Glycoprotein</keyword>
<protein>
    <recommendedName>
        <fullName evidence="19">Beta-glucosidase cel3A</fullName>
        <ecNumber evidence="5">3.2.1.21</ecNumber>
    </recommendedName>
    <alternativeName>
        <fullName evidence="16">Beta-D-glucoside glucohydrolase G</fullName>
    </alternativeName>
    <alternativeName>
        <fullName evidence="20">Beta-D-glucoside glucohydrolase cel3A</fullName>
    </alternativeName>
    <alternativeName>
        <fullName evidence="17">Cellobiase G</fullName>
    </alternativeName>
    <alternativeName>
        <fullName evidence="22">Cellobiase cel3A</fullName>
    </alternativeName>
    <alternativeName>
        <fullName evidence="18">Gentiobiase G</fullName>
    </alternativeName>
    <alternativeName>
        <fullName evidence="21">Gentiobiase cel3A</fullName>
    </alternativeName>
    <alternativeName>
        <fullName evidence="15">Probable beta-glucosidase G</fullName>
    </alternativeName>
</protein>
<feature type="chain" id="PRO_5040422125" description="Beta-glucosidase cel3A" evidence="23">
    <location>
        <begin position="21"/>
        <end position="815"/>
    </location>
</feature>
<dbReference type="InterPro" id="IPR017853">
    <property type="entry name" value="GH"/>
</dbReference>
<dbReference type="Gene3D" id="3.20.20.300">
    <property type="entry name" value="Glycoside hydrolase, family 3, N-terminal domain"/>
    <property type="match status" value="1"/>
</dbReference>
<dbReference type="Pfam" id="PF00933">
    <property type="entry name" value="Glyco_hydro_3"/>
    <property type="match status" value="1"/>
</dbReference>
<dbReference type="FunFam" id="3.40.50.1700:FF:000003">
    <property type="entry name" value="Probable beta-glucosidase"/>
    <property type="match status" value="1"/>
</dbReference>
<evidence type="ECO:0000256" key="9">
    <source>
        <dbReference type="ARBA" id="ARBA00023001"/>
    </source>
</evidence>
<dbReference type="InterPro" id="IPR036962">
    <property type="entry name" value="Glyco_hydro_3_N_sf"/>
</dbReference>
<dbReference type="SMART" id="SM01217">
    <property type="entry name" value="Fn3_like"/>
    <property type="match status" value="1"/>
</dbReference>
<comment type="catalytic activity">
    <reaction evidence="1">
        <text>Hydrolysis of terminal, non-reducing beta-D-glucosyl residues with release of beta-D-glucose.</text>
        <dbReference type="EC" id="3.2.1.21"/>
    </reaction>
</comment>
<evidence type="ECO:0000313" key="26">
    <source>
        <dbReference type="Proteomes" id="UP000758603"/>
    </source>
</evidence>
<evidence type="ECO:0000256" key="13">
    <source>
        <dbReference type="ARBA" id="ARBA00023326"/>
    </source>
</evidence>
<dbReference type="EC" id="3.2.1.21" evidence="5"/>
<organism evidence="25 26">
    <name type="scientific">Truncatella angustata</name>
    <dbReference type="NCBI Taxonomy" id="152316"/>
    <lineage>
        <taxon>Eukaryota</taxon>
        <taxon>Fungi</taxon>
        <taxon>Dikarya</taxon>
        <taxon>Ascomycota</taxon>
        <taxon>Pezizomycotina</taxon>
        <taxon>Sordariomycetes</taxon>
        <taxon>Xylariomycetidae</taxon>
        <taxon>Amphisphaeriales</taxon>
        <taxon>Sporocadaceae</taxon>
        <taxon>Truncatella</taxon>
    </lineage>
</organism>
<evidence type="ECO:0000256" key="16">
    <source>
        <dbReference type="ARBA" id="ARBA00041276"/>
    </source>
</evidence>
<dbReference type="Pfam" id="PF14310">
    <property type="entry name" value="Fn3-like"/>
    <property type="match status" value="1"/>
</dbReference>